<sequence length="378" mass="42968">ITNVHWADVVYQRLRRGLGLHEKLSTVEKRRAVTYMVKMIDYCSDSDLAAAVYAHLAANLLWDLYADNGDADALYEMILLLEWVVKNHPSDPVSAIILCKAYSSIGVTTQVQRFMRALDIKYIQRDTLGQLFCLWTAGTVSECLTTAYKNGSFLQIPRLVEFLNRINKSFIAVGVDIQTRALSACFALDKIQLVVDTMYGDEELIDFLGLVDNRDFGIIPSFNTNKEEQKLNEMKQRTYHEQCDAMKLSHLLMKSIAAIGHSKCTLKNLSVFLDQLKKHVEHCRQTYTDDETLPNLLQSPPSLHLSELINTPKIDLLMLLLKSASSVVECSENIISSNINEQVHEEKLLHCLPDVTEIEDLVIGKLLFEFHFSAWKLI</sequence>
<dbReference type="InterPro" id="IPR019183">
    <property type="entry name" value="NAA25_NatB_aux_su"/>
</dbReference>
<gene>
    <name evidence="1" type="ORF">OFLC_LOCUS4216</name>
</gene>
<accession>A0A183H9Q4</accession>
<dbReference type="EMBL" id="UZAJ01003111">
    <property type="protein sequence ID" value="VDO39304.1"/>
    <property type="molecule type" value="Genomic_DNA"/>
</dbReference>
<keyword evidence="2" id="KW-1185">Reference proteome</keyword>
<organism evidence="3">
    <name type="scientific">Onchocerca flexuosa</name>
    <dbReference type="NCBI Taxonomy" id="387005"/>
    <lineage>
        <taxon>Eukaryota</taxon>
        <taxon>Metazoa</taxon>
        <taxon>Ecdysozoa</taxon>
        <taxon>Nematoda</taxon>
        <taxon>Chromadorea</taxon>
        <taxon>Rhabditida</taxon>
        <taxon>Spirurina</taxon>
        <taxon>Spiruromorpha</taxon>
        <taxon>Filarioidea</taxon>
        <taxon>Onchocercidae</taxon>
        <taxon>Onchocerca</taxon>
    </lineage>
</organism>
<dbReference type="Proteomes" id="UP000267606">
    <property type="component" value="Unassembled WGS sequence"/>
</dbReference>
<evidence type="ECO:0000313" key="2">
    <source>
        <dbReference type="Proteomes" id="UP000267606"/>
    </source>
</evidence>
<evidence type="ECO:0000313" key="1">
    <source>
        <dbReference type="EMBL" id="VDO39304.1"/>
    </source>
</evidence>
<protein>
    <submittedName>
        <fullName evidence="3">Nuclear pore complex protein Nup85</fullName>
    </submittedName>
</protein>
<reference evidence="1 2" key="2">
    <citation type="submission" date="2018-11" db="EMBL/GenBank/DDBJ databases">
        <authorList>
            <consortium name="Pathogen Informatics"/>
        </authorList>
    </citation>
    <scope>NUCLEOTIDE SEQUENCE [LARGE SCALE GENOMIC DNA]</scope>
</reference>
<dbReference type="STRING" id="387005.A0A183H9Q4"/>
<name>A0A183H9Q4_9BILA</name>
<dbReference type="AlphaFoldDB" id="A0A183H9Q4"/>
<proteinExistence type="predicted"/>
<dbReference type="Pfam" id="PF09797">
    <property type="entry name" value="NatB_MDM20"/>
    <property type="match status" value="2"/>
</dbReference>
<reference evidence="3" key="1">
    <citation type="submission" date="2016-06" db="UniProtKB">
        <authorList>
            <consortium name="WormBaseParasite"/>
        </authorList>
    </citation>
    <scope>IDENTIFICATION</scope>
</reference>
<dbReference type="WBParaSite" id="OFLC_0000421501-mRNA-1">
    <property type="protein sequence ID" value="OFLC_0000421501-mRNA-1"/>
    <property type="gene ID" value="OFLC_0000421501"/>
</dbReference>
<evidence type="ECO:0000313" key="3">
    <source>
        <dbReference type="WBParaSite" id="OFLC_0000421501-mRNA-1"/>
    </source>
</evidence>